<keyword evidence="7 18" id="KW-0732">Signal</keyword>
<evidence type="ECO:0000256" key="15">
    <source>
        <dbReference type="ARBA" id="ARBA00078013"/>
    </source>
</evidence>
<evidence type="ECO:0000256" key="5">
    <source>
        <dbReference type="ARBA" id="ARBA00012744"/>
    </source>
</evidence>
<dbReference type="Gene3D" id="3.20.20.300">
    <property type="entry name" value="Glycoside hydrolase, family 3, N-terminal domain"/>
    <property type="match status" value="1"/>
</dbReference>
<dbReference type="Gene3D" id="3.40.50.1700">
    <property type="entry name" value="Glycoside hydrolase family 3 C-terminal domain"/>
    <property type="match status" value="1"/>
</dbReference>
<keyword evidence="21" id="KW-1185">Reference proteome</keyword>
<dbReference type="SUPFAM" id="SSF51445">
    <property type="entry name" value="(Trans)glycosidases"/>
    <property type="match status" value="1"/>
</dbReference>
<dbReference type="InterPro" id="IPR002772">
    <property type="entry name" value="Glyco_hydro_3_C"/>
</dbReference>
<comment type="catalytic activity">
    <reaction evidence="1">
        <text>Hydrolysis of terminal, non-reducing beta-D-glucosyl residues with release of beta-D-glucose.</text>
        <dbReference type="EC" id="3.2.1.21"/>
    </reaction>
</comment>
<dbReference type="EC" id="3.2.1.21" evidence="5"/>
<keyword evidence="12" id="KW-0326">Glycosidase</keyword>
<evidence type="ECO:0000256" key="9">
    <source>
        <dbReference type="ARBA" id="ARBA00023001"/>
    </source>
</evidence>
<dbReference type="GO" id="GO:0030245">
    <property type="term" value="P:cellulose catabolic process"/>
    <property type="evidence" value="ECO:0007669"/>
    <property type="project" value="UniProtKB-KW"/>
</dbReference>
<name>A0A9P9F8L5_9HYPO</name>
<comment type="pathway">
    <text evidence="3">Glycan metabolism; cellulose degradation.</text>
</comment>
<comment type="subcellular location">
    <subcellularLocation>
        <location evidence="2">Secreted</location>
    </subcellularLocation>
</comment>
<dbReference type="GO" id="GO:0008422">
    <property type="term" value="F:beta-glucosidase activity"/>
    <property type="evidence" value="ECO:0007669"/>
    <property type="project" value="UniProtKB-EC"/>
</dbReference>
<reference evidence="20" key="1">
    <citation type="journal article" date="2021" name="Nat. Commun.">
        <title>Genetic determinants of endophytism in the Arabidopsis root mycobiome.</title>
        <authorList>
            <person name="Mesny F."/>
            <person name="Miyauchi S."/>
            <person name="Thiergart T."/>
            <person name="Pickel B."/>
            <person name="Atanasova L."/>
            <person name="Karlsson M."/>
            <person name="Huettel B."/>
            <person name="Barry K.W."/>
            <person name="Haridas S."/>
            <person name="Chen C."/>
            <person name="Bauer D."/>
            <person name="Andreopoulos W."/>
            <person name="Pangilinan J."/>
            <person name="LaButti K."/>
            <person name="Riley R."/>
            <person name="Lipzen A."/>
            <person name="Clum A."/>
            <person name="Drula E."/>
            <person name="Henrissat B."/>
            <person name="Kohler A."/>
            <person name="Grigoriev I.V."/>
            <person name="Martin F.M."/>
            <person name="Hacquard S."/>
        </authorList>
    </citation>
    <scope>NUCLEOTIDE SEQUENCE</scope>
    <source>
        <strain evidence="20">MPI-CAGE-AT-0147</strain>
    </source>
</reference>
<evidence type="ECO:0000256" key="11">
    <source>
        <dbReference type="ARBA" id="ARBA00023277"/>
    </source>
</evidence>
<dbReference type="InterPro" id="IPR050288">
    <property type="entry name" value="Cellulose_deg_GH3"/>
</dbReference>
<proteinExistence type="inferred from homology"/>
<evidence type="ECO:0000256" key="14">
    <source>
        <dbReference type="ARBA" id="ARBA00070030"/>
    </source>
</evidence>
<keyword evidence="8 20" id="KW-0378">Hydrolase</keyword>
<dbReference type="InterPro" id="IPR036962">
    <property type="entry name" value="Glyco_hydro_3_N_sf"/>
</dbReference>
<evidence type="ECO:0000256" key="4">
    <source>
        <dbReference type="ARBA" id="ARBA00005336"/>
    </source>
</evidence>
<feature type="signal peptide" evidence="18">
    <location>
        <begin position="1"/>
        <end position="19"/>
    </location>
</feature>
<accession>A0A9P9F8L5</accession>
<sequence>MRPLLGLIVLEAFTLPTAAASAYARDTSPSPPGVGHGIWKSSYEKAQALVDQLTLEEKVNITRGFTSESNVCAGNTGSVPRLGWPGMCLHDAGNGVRATDFVNAYPSAIHAGAAWDKNLTYRRGFYMGNEFKAKGVNVLLGPNAGPLGRIPLGGRNWEGFSIDPYLSGRLVAETVRGHQDAGVIANVKHFIGNEQETFRRPYFGVEAVSSNIDDRALHEYYLWPFVDGLHAGAASVMCAYNRINGTYGCENEKLMNGILKTELSFSGFVLLDWNAQHNLQSANSGLDMVMPRGGSWGQNLTDAVLNQTISEQRVTDMATRILAAWYLVGQDGPDFPIPGVGMKNLTQFHEKVDGRAPESKPVLLQGAVAGHVLVKNENAALPFTTKPQMLSVFGYDATVPETKNTDVLFQLGYMSSPEMGQASLGTEQHFDQAARGGTIVSGGRAAANSPGYISDPLSAIQQRAAKDDTWVNWDLSSFNPDVNGASDACLVFINAMATEGWDRDGLRDDYSDGLILNVASKCANTIVVIHAAGIRLVDQWIEHPNITAAIIAHLPGQDSGAALVQLLYGEAGFSGKLPYTLARNESDYSVYGPCKRRDLNDFDPQCDFSEGVYLDYRAFDKEGVTPRFEFGFGLSYTKFDYSALSIRMASTSNSADVIDDLWKPFAAVTATVQNTGLVEGEEIAQLYLAIPDSPPKQLRGFEKVLLQKGEAQDVQFELFHRDLGVWDVVSQQWRLQAGNYTVFVGASSRDIRLSESFQIPVSQIEPSAYQKRLNMNPV</sequence>
<keyword evidence="11" id="KW-0119">Carbohydrate metabolism</keyword>
<evidence type="ECO:0000256" key="8">
    <source>
        <dbReference type="ARBA" id="ARBA00022801"/>
    </source>
</evidence>
<dbReference type="Pfam" id="PF00933">
    <property type="entry name" value="Glyco_hydro_3"/>
    <property type="match status" value="1"/>
</dbReference>
<feature type="domain" description="Fibronectin type III-like" evidence="19">
    <location>
        <begin position="682"/>
        <end position="748"/>
    </location>
</feature>
<evidence type="ECO:0000256" key="13">
    <source>
        <dbReference type="ARBA" id="ARBA00023326"/>
    </source>
</evidence>
<dbReference type="Gene3D" id="2.60.40.10">
    <property type="entry name" value="Immunoglobulins"/>
    <property type="match status" value="1"/>
</dbReference>
<evidence type="ECO:0000256" key="7">
    <source>
        <dbReference type="ARBA" id="ARBA00022729"/>
    </source>
</evidence>
<dbReference type="OrthoDB" id="416222at2759"/>
<evidence type="ECO:0000313" key="20">
    <source>
        <dbReference type="EMBL" id="KAH7155967.1"/>
    </source>
</evidence>
<evidence type="ECO:0000256" key="16">
    <source>
        <dbReference type="ARBA" id="ARBA00083231"/>
    </source>
</evidence>
<dbReference type="FunFam" id="3.20.20.300:FF:000002">
    <property type="entry name" value="Probable beta-glucosidase"/>
    <property type="match status" value="1"/>
</dbReference>
<dbReference type="InterPro" id="IPR001764">
    <property type="entry name" value="Glyco_hydro_3_N"/>
</dbReference>
<dbReference type="SMART" id="SM01217">
    <property type="entry name" value="Fn3_like"/>
    <property type="match status" value="1"/>
</dbReference>
<feature type="chain" id="PRO_5040469722" description="Beta-glucosidase cel3A" evidence="18">
    <location>
        <begin position="20"/>
        <end position="778"/>
    </location>
</feature>
<evidence type="ECO:0000256" key="2">
    <source>
        <dbReference type="ARBA" id="ARBA00004613"/>
    </source>
</evidence>
<dbReference type="Proteomes" id="UP000738349">
    <property type="component" value="Unassembled WGS sequence"/>
</dbReference>
<evidence type="ECO:0000256" key="18">
    <source>
        <dbReference type="SAM" id="SignalP"/>
    </source>
</evidence>
<organism evidence="20 21">
    <name type="scientific">Dactylonectria macrodidyma</name>
    <dbReference type="NCBI Taxonomy" id="307937"/>
    <lineage>
        <taxon>Eukaryota</taxon>
        <taxon>Fungi</taxon>
        <taxon>Dikarya</taxon>
        <taxon>Ascomycota</taxon>
        <taxon>Pezizomycotina</taxon>
        <taxon>Sordariomycetes</taxon>
        <taxon>Hypocreomycetidae</taxon>
        <taxon>Hypocreales</taxon>
        <taxon>Nectriaceae</taxon>
        <taxon>Dactylonectria</taxon>
    </lineage>
</organism>
<dbReference type="Pfam" id="PF14310">
    <property type="entry name" value="Fn3-like"/>
    <property type="match status" value="1"/>
</dbReference>
<protein>
    <recommendedName>
        <fullName evidence="14">Beta-glucosidase cel3A</fullName>
        <ecNumber evidence="5">3.2.1.21</ecNumber>
    </recommendedName>
    <alternativeName>
        <fullName evidence="15">Beta-D-glucoside glucohydrolase cel3A</fullName>
    </alternativeName>
    <alternativeName>
        <fullName evidence="17">Cellobiase cel3A</fullName>
    </alternativeName>
    <alternativeName>
        <fullName evidence="16">Gentiobiase cel3A</fullName>
    </alternativeName>
</protein>
<evidence type="ECO:0000256" key="1">
    <source>
        <dbReference type="ARBA" id="ARBA00000448"/>
    </source>
</evidence>
<evidence type="ECO:0000256" key="10">
    <source>
        <dbReference type="ARBA" id="ARBA00023180"/>
    </source>
</evidence>
<evidence type="ECO:0000259" key="19">
    <source>
        <dbReference type="SMART" id="SM01217"/>
    </source>
</evidence>
<keyword evidence="10" id="KW-0325">Glycoprotein</keyword>
<dbReference type="PRINTS" id="PR00133">
    <property type="entry name" value="GLHYDRLASE3"/>
</dbReference>
<dbReference type="InterPro" id="IPR026891">
    <property type="entry name" value="Fn3-like"/>
</dbReference>
<dbReference type="PANTHER" id="PTHR42715">
    <property type="entry name" value="BETA-GLUCOSIDASE"/>
    <property type="match status" value="1"/>
</dbReference>
<keyword evidence="6" id="KW-0964">Secreted</keyword>
<dbReference type="InterPro" id="IPR036881">
    <property type="entry name" value="Glyco_hydro_3_C_sf"/>
</dbReference>
<evidence type="ECO:0000313" key="21">
    <source>
        <dbReference type="Proteomes" id="UP000738349"/>
    </source>
</evidence>
<evidence type="ECO:0000256" key="12">
    <source>
        <dbReference type="ARBA" id="ARBA00023295"/>
    </source>
</evidence>
<dbReference type="SUPFAM" id="SSF52279">
    <property type="entry name" value="Beta-D-glucan exohydrolase, C-terminal domain"/>
    <property type="match status" value="1"/>
</dbReference>
<gene>
    <name evidence="20" type="ORF">EDB81DRAFT_376529</name>
</gene>
<dbReference type="AlphaFoldDB" id="A0A9P9F8L5"/>
<evidence type="ECO:0000256" key="6">
    <source>
        <dbReference type="ARBA" id="ARBA00022525"/>
    </source>
</evidence>
<dbReference type="PANTHER" id="PTHR42715:SF5">
    <property type="entry name" value="BETA-GLUCOSIDASE M-RELATED"/>
    <property type="match status" value="1"/>
</dbReference>
<evidence type="ECO:0000256" key="3">
    <source>
        <dbReference type="ARBA" id="ARBA00004987"/>
    </source>
</evidence>
<dbReference type="GO" id="GO:0005576">
    <property type="term" value="C:extracellular region"/>
    <property type="evidence" value="ECO:0007669"/>
    <property type="project" value="UniProtKB-SubCell"/>
</dbReference>
<dbReference type="InterPro" id="IPR013783">
    <property type="entry name" value="Ig-like_fold"/>
</dbReference>
<evidence type="ECO:0000256" key="17">
    <source>
        <dbReference type="ARBA" id="ARBA00083611"/>
    </source>
</evidence>
<dbReference type="EMBL" id="JAGMUV010000005">
    <property type="protein sequence ID" value="KAH7155967.1"/>
    <property type="molecule type" value="Genomic_DNA"/>
</dbReference>
<comment type="caution">
    <text evidence="20">The sequence shown here is derived from an EMBL/GenBank/DDBJ whole genome shotgun (WGS) entry which is preliminary data.</text>
</comment>
<dbReference type="Pfam" id="PF01915">
    <property type="entry name" value="Glyco_hydro_3_C"/>
    <property type="match status" value="1"/>
</dbReference>
<keyword evidence="13" id="KW-0624">Polysaccharide degradation</keyword>
<comment type="similarity">
    <text evidence="4">Belongs to the glycosyl hydrolase 3 family.</text>
</comment>
<dbReference type="InterPro" id="IPR017853">
    <property type="entry name" value="GH"/>
</dbReference>
<keyword evidence="9" id="KW-0136">Cellulose degradation</keyword>